<gene>
    <name evidence="2" type="ORF">MVEN_02128800</name>
</gene>
<feature type="compositionally biased region" description="Basic and acidic residues" evidence="1">
    <location>
        <begin position="614"/>
        <end position="629"/>
    </location>
</feature>
<feature type="region of interest" description="Disordered" evidence="1">
    <location>
        <begin position="270"/>
        <end position="339"/>
    </location>
</feature>
<dbReference type="AlphaFoldDB" id="A0A8H7CGL1"/>
<feature type="compositionally biased region" description="Low complexity" evidence="1">
    <location>
        <begin position="780"/>
        <end position="796"/>
    </location>
</feature>
<feature type="region of interest" description="Disordered" evidence="1">
    <location>
        <begin position="957"/>
        <end position="1029"/>
    </location>
</feature>
<feature type="compositionally biased region" description="Basic and acidic residues" evidence="1">
    <location>
        <begin position="726"/>
        <end position="742"/>
    </location>
</feature>
<feature type="region of interest" description="Disordered" evidence="1">
    <location>
        <begin position="504"/>
        <end position="524"/>
    </location>
</feature>
<organism evidence="2 3">
    <name type="scientific">Mycena venus</name>
    <dbReference type="NCBI Taxonomy" id="2733690"/>
    <lineage>
        <taxon>Eukaryota</taxon>
        <taxon>Fungi</taxon>
        <taxon>Dikarya</taxon>
        <taxon>Basidiomycota</taxon>
        <taxon>Agaricomycotina</taxon>
        <taxon>Agaricomycetes</taxon>
        <taxon>Agaricomycetidae</taxon>
        <taxon>Agaricales</taxon>
        <taxon>Marasmiineae</taxon>
        <taxon>Mycenaceae</taxon>
        <taxon>Mycena</taxon>
    </lineage>
</organism>
<feature type="region of interest" description="Disordered" evidence="1">
    <location>
        <begin position="357"/>
        <end position="390"/>
    </location>
</feature>
<name>A0A8H7CGL1_9AGAR</name>
<feature type="compositionally biased region" description="Polar residues" evidence="1">
    <location>
        <begin position="123"/>
        <end position="142"/>
    </location>
</feature>
<feature type="compositionally biased region" description="Low complexity" evidence="1">
    <location>
        <begin position="506"/>
        <end position="524"/>
    </location>
</feature>
<dbReference type="InterPro" id="IPR032801">
    <property type="entry name" value="PXL2A/B/C"/>
</dbReference>
<feature type="compositionally biased region" description="Basic and acidic residues" evidence="1">
    <location>
        <begin position="580"/>
        <end position="595"/>
    </location>
</feature>
<dbReference type="OrthoDB" id="40334at2759"/>
<proteinExistence type="predicted"/>
<dbReference type="PANTHER" id="PTHR28630:SF3">
    <property type="entry name" value="PEROXIREDOXIN-LIKE 2C"/>
    <property type="match status" value="1"/>
</dbReference>
<feature type="compositionally biased region" description="Basic and acidic residues" evidence="1">
    <location>
        <begin position="1000"/>
        <end position="1013"/>
    </location>
</feature>
<dbReference type="PANTHER" id="PTHR28630">
    <property type="match status" value="1"/>
</dbReference>
<keyword evidence="3" id="KW-1185">Reference proteome</keyword>
<feature type="compositionally biased region" description="Low complexity" evidence="1">
    <location>
        <begin position="34"/>
        <end position="50"/>
    </location>
</feature>
<feature type="compositionally biased region" description="Low complexity" evidence="1">
    <location>
        <begin position="271"/>
        <end position="315"/>
    </location>
</feature>
<feature type="region of interest" description="Disordered" evidence="1">
    <location>
        <begin position="422"/>
        <end position="474"/>
    </location>
</feature>
<feature type="region of interest" description="Disordered" evidence="1">
    <location>
        <begin position="719"/>
        <end position="872"/>
    </location>
</feature>
<protein>
    <submittedName>
        <fullName evidence="2">Uncharacterized protein</fullName>
    </submittedName>
</protein>
<comment type="caution">
    <text evidence="2">The sequence shown here is derived from an EMBL/GenBank/DDBJ whole genome shotgun (WGS) entry which is preliminary data.</text>
</comment>
<feature type="compositionally biased region" description="Low complexity" evidence="1">
    <location>
        <begin position="755"/>
        <end position="772"/>
    </location>
</feature>
<feature type="compositionally biased region" description="Low complexity" evidence="1">
    <location>
        <begin position="422"/>
        <end position="438"/>
    </location>
</feature>
<accession>A0A8H7CGL1</accession>
<feature type="compositionally biased region" description="Basic and acidic residues" evidence="1">
    <location>
        <begin position="826"/>
        <end position="858"/>
    </location>
</feature>
<feature type="region of interest" description="Disordered" evidence="1">
    <location>
        <begin position="580"/>
        <end position="633"/>
    </location>
</feature>
<feature type="compositionally biased region" description="Basic residues" evidence="1">
    <location>
        <begin position="83"/>
        <end position="93"/>
    </location>
</feature>
<feature type="compositionally biased region" description="Low complexity" evidence="1">
    <location>
        <begin position="957"/>
        <end position="967"/>
    </location>
</feature>
<feature type="compositionally biased region" description="Low complexity" evidence="1">
    <location>
        <begin position="62"/>
        <end position="76"/>
    </location>
</feature>
<reference evidence="2" key="1">
    <citation type="submission" date="2020-05" db="EMBL/GenBank/DDBJ databases">
        <title>Mycena genomes resolve the evolution of fungal bioluminescence.</title>
        <authorList>
            <person name="Tsai I.J."/>
        </authorList>
    </citation>
    <scope>NUCLEOTIDE SEQUENCE</scope>
    <source>
        <strain evidence="2">CCC161011</strain>
    </source>
</reference>
<sequence>MAFGVGVPPLALQVSVSSSTVIPTSQLDVPSPLSSRSSSSSSSGSSRASGETALTSPPVSPLSPLSPLSPVSPISSDVDLKRRGSNRLVKRRPSVCASTYTAPAAPASTNANTSSTPHFLSPGPNTASYSNNSANQTSSGSAKTPKPSPLPALSPVSRATLAHVARLPLVAPSGVRVPFGVLLGIPNEGLSLLREGDAEEEEQAAAITSCKARRTLVIFLRHFWCPLCQDYMVALARAVRAATCDLHLRGEDSACVCAVSGCTDTRAVDVPIPTSSTSLSTTSLSTTSTPTSPTTSSTPPIASIPSSLSSIFTPPDEAPPTPTHDNAQDDAQAEEPCPACAASGSMTFAVLEGLVGGTSGDVTSEDTAPPVEGPSSAPQQEAVPQQDPEQDEGTHILLIAPGSHTLAERYLTSFGFPAIPASSDSSSLAPTSSTSPAAGFDLGDPLYPSPSFAPREGEEENHNEQAKKGEQRGRGGIASIRIFVDPRPVEGVYAALGMGWAPSRGASPTASPVSSPVTSPTVPSFAATMEGASAEGTAGHASPLPSPSMPTFSAAMEAFDVDGAAGAFSEFADTFGRRHAEREDGEGEHDVDLESHGSPSPISRAFPSALSTSPDHDSTLSGGHDDSHADPASYVTHGTVSGVGAVLLRALRAGMHVWERGGDIGLLGGEFVFEVGSTTSNDTTSSSSPSLRCTYAHRMQTPRGHASVSRVLAAAGVHVPPEVNEDGTRKVKASQRDKDAQRLVRAVSGSGKGTFGRSKSSSFSSTLARSTSDALPRSMSATGDTSLASATTLAHASTDRERSPVPRSVSTPPAAGIFSARAAGEYLHEREREERGRQHDRDETGAKDDNTTLRERPQIPRSASTPPTSTFGRASAIWESRERHGWAHVPHWGVGVIWEGQDEEQEREGRVREPAMRATLSASSSRPWALAAAGSSESLSSSDSSIVFKEVYVKTTTSTLTSASSSDPEPESDPSMYETYPEYGRKEAEMYAGSEDGDDERSGSEDGRPDARVGVHTFPRSVSEYGPGYLRDKSAGVGLVRRGAKYGRGHGHTRTQSEYSAATHGHDAYLDAEEEDDEDDVYEYGDGYGSPADVEDAWMLARTKSLARLRARREVRREGGV</sequence>
<feature type="region of interest" description="Disordered" evidence="1">
    <location>
        <begin position="19"/>
        <end position="152"/>
    </location>
</feature>
<evidence type="ECO:0000313" key="3">
    <source>
        <dbReference type="Proteomes" id="UP000620124"/>
    </source>
</evidence>
<feature type="compositionally biased region" description="Low complexity" evidence="1">
    <location>
        <begin position="97"/>
        <end position="117"/>
    </location>
</feature>
<feature type="compositionally biased region" description="Basic and acidic residues" evidence="1">
    <location>
        <begin position="460"/>
        <end position="473"/>
    </location>
</feature>
<dbReference type="Proteomes" id="UP000620124">
    <property type="component" value="Unassembled WGS sequence"/>
</dbReference>
<evidence type="ECO:0000256" key="1">
    <source>
        <dbReference type="SAM" id="MobiDB-lite"/>
    </source>
</evidence>
<feature type="compositionally biased region" description="Polar residues" evidence="1">
    <location>
        <begin position="861"/>
        <end position="872"/>
    </location>
</feature>
<dbReference type="EMBL" id="JACAZI010000022">
    <property type="protein sequence ID" value="KAF7336924.1"/>
    <property type="molecule type" value="Genomic_DNA"/>
</dbReference>
<evidence type="ECO:0000313" key="2">
    <source>
        <dbReference type="EMBL" id="KAF7336924.1"/>
    </source>
</evidence>